<evidence type="ECO:0000313" key="2">
    <source>
        <dbReference type="EMBL" id="KAE8263679.1"/>
    </source>
</evidence>
<reference evidence="2" key="2">
    <citation type="journal article" date="2019" name="IMA Fungus">
        <title>Genome sequencing and comparison of five Tilletia species to identify candidate genes for the detection of regulated species infecting wheat.</title>
        <authorList>
            <person name="Nguyen H.D.T."/>
            <person name="Sultana T."/>
            <person name="Kesanakurti P."/>
            <person name="Hambleton S."/>
        </authorList>
    </citation>
    <scope>NUCLEOTIDE SEQUENCE</scope>
    <source>
        <strain evidence="2">DAOMC 236422</strain>
    </source>
</reference>
<name>A0A8X7N3Z9_9BASI</name>
<reference evidence="2" key="1">
    <citation type="submission" date="2016-04" db="EMBL/GenBank/DDBJ databases">
        <authorList>
            <person name="Nguyen H.D."/>
            <person name="Samba Siva P."/>
            <person name="Cullis J."/>
            <person name="Levesque C.A."/>
            <person name="Hambleton S."/>
        </authorList>
    </citation>
    <scope>NUCLEOTIDE SEQUENCE</scope>
    <source>
        <strain evidence="2">DAOMC 236422</strain>
    </source>
</reference>
<dbReference type="InterPro" id="IPR013087">
    <property type="entry name" value="Znf_C2H2_type"/>
</dbReference>
<protein>
    <recommendedName>
        <fullName evidence="1">C2H2-type domain-containing protein</fullName>
    </recommendedName>
</protein>
<feature type="domain" description="C2H2-type" evidence="1">
    <location>
        <begin position="10"/>
        <end position="32"/>
    </location>
</feature>
<dbReference type="Proteomes" id="UP000078113">
    <property type="component" value="Unassembled WGS sequence"/>
</dbReference>
<dbReference type="Gene3D" id="2.60.120.650">
    <property type="entry name" value="Cupin"/>
    <property type="match status" value="1"/>
</dbReference>
<keyword evidence="3" id="KW-1185">Reference proteome</keyword>
<gene>
    <name evidence="2" type="ORF">A4X09_0g7168</name>
</gene>
<dbReference type="SUPFAM" id="SSF51197">
    <property type="entry name" value="Clavaminate synthase-like"/>
    <property type="match status" value="1"/>
</dbReference>
<proteinExistence type="predicted"/>
<comment type="caution">
    <text evidence="2">The sequence shown here is derived from an EMBL/GenBank/DDBJ whole genome shotgun (WGS) entry which is preliminary data.</text>
</comment>
<organism evidence="2 3">
    <name type="scientific">Tilletia walkeri</name>
    <dbReference type="NCBI Taxonomy" id="117179"/>
    <lineage>
        <taxon>Eukaryota</taxon>
        <taxon>Fungi</taxon>
        <taxon>Dikarya</taxon>
        <taxon>Basidiomycota</taxon>
        <taxon>Ustilaginomycotina</taxon>
        <taxon>Exobasidiomycetes</taxon>
        <taxon>Tilletiales</taxon>
        <taxon>Tilletiaceae</taxon>
        <taxon>Tilletia</taxon>
    </lineage>
</organism>
<dbReference type="EMBL" id="LWDG02000622">
    <property type="protein sequence ID" value="KAE8263679.1"/>
    <property type="molecule type" value="Genomic_DNA"/>
</dbReference>
<dbReference type="PROSITE" id="PS00028">
    <property type="entry name" value="ZINC_FINGER_C2H2_1"/>
    <property type="match status" value="1"/>
</dbReference>
<evidence type="ECO:0000259" key="1">
    <source>
        <dbReference type="PROSITE" id="PS00028"/>
    </source>
</evidence>
<sequence length="386" mass="43328">MPVIFTPGPCRGNCGTTLNNFKAAKNHWRIVHKQPHPYGSNQGQREPRPLLDAWKNLPSTLPTLDKGAKAIELAYRKNLHKNPFNFLSTDISTSFAKAPWWHHIKADLIHKDNAKTAFISSATSLPLDDGSAFSVDSSLLYSTQADLPVELALDLSAALDIRPTSDYGLKTCQHLIDGNTSTYGHPTTGKKADISMAITPAGHITEVHQDGVWDSSILIQLLREKILFTWPPTPTNLDFAARVHRGSSSWLLKAIEELDEGTMIHLTPGCKFHLPLGTFHAVLSLTPSCLAGYRIHHASALVDIPRLLKWDVETSLKIHSDHEILQEIMDEHDALLNLWLRQRASSIERYDEDLVAIKNLWERDLRAKLNTRLIELSRPSKRIRRA</sequence>
<dbReference type="AlphaFoldDB" id="A0A8X7N3Z9"/>
<accession>A0A8X7N3Z9</accession>
<evidence type="ECO:0000313" key="3">
    <source>
        <dbReference type="Proteomes" id="UP000078113"/>
    </source>
</evidence>